<dbReference type="STRING" id="47428.A0A284RYV3"/>
<gene>
    <name evidence="2" type="ORF">ARMOST_17349</name>
</gene>
<dbReference type="EMBL" id="FUEG01000021">
    <property type="protein sequence ID" value="SJL13900.1"/>
    <property type="molecule type" value="Genomic_DNA"/>
</dbReference>
<dbReference type="AlphaFoldDB" id="A0A284RYV3"/>
<organism evidence="2 3">
    <name type="scientific">Armillaria ostoyae</name>
    <name type="common">Armillaria root rot fungus</name>
    <dbReference type="NCBI Taxonomy" id="47428"/>
    <lineage>
        <taxon>Eukaryota</taxon>
        <taxon>Fungi</taxon>
        <taxon>Dikarya</taxon>
        <taxon>Basidiomycota</taxon>
        <taxon>Agaricomycotina</taxon>
        <taxon>Agaricomycetes</taxon>
        <taxon>Agaricomycetidae</taxon>
        <taxon>Agaricales</taxon>
        <taxon>Marasmiineae</taxon>
        <taxon>Physalacriaceae</taxon>
        <taxon>Armillaria</taxon>
    </lineage>
</organism>
<accession>A0A284RYV3</accession>
<protein>
    <recommendedName>
        <fullName evidence="4">Protein kinase domain-containing protein</fullName>
    </recommendedName>
</protein>
<dbReference type="OrthoDB" id="2875055at2759"/>
<keyword evidence="3" id="KW-1185">Reference proteome</keyword>
<evidence type="ECO:0000313" key="3">
    <source>
        <dbReference type="Proteomes" id="UP000219338"/>
    </source>
</evidence>
<dbReference type="Proteomes" id="UP000219338">
    <property type="component" value="Unassembled WGS sequence"/>
</dbReference>
<evidence type="ECO:0000256" key="1">
    <source>
        <dbReference type="SAM" id="MobiDB-lite"/>
    </source>
</evidence>
<feature type="compositionally biased region" description="Pro residues" evidence="1">
    <location>
        <begin position="355"/>
        <end position="368"/>
    </location>
</feature>
<dbReference type="SUPFAM" id="SSF56112">
    <property type="entry name" value="Protein kinase-like (PK-like)"/>
    <property type="match status" value="1"/>
</dbReference>
<dbReference type="InterPro" id="IPR011009">
    <property type="entry name" value="Kinase-like_dom_sf"/>
</dbReference>
<evidence type="ECO:0008006" key="4">
    <source>
        <dbReference type="Google" id="ProtNLM"/>
    </source>
</evidence>
<reference evidence="3" key="1">
    <citation type="journal article" date="2017" name="Nat. Ecol. Evol.">
        <title>Genome expansion and lineage-specific genetic innovations in the forest pathogenic fungi Armillaria.</title>
        <authorList>
            <person name="Sipos G."/>
            <person name="Prasanna A.N."/>
            <person name="Walter M.C."/>
            <person name="O'Connor E."/>
            <person name="Balint B."/>
            <person name="Krizsan K."/>
            <person name="Kiss B."/>
            <person name="Hess J."/>
            <person name="Varga T."/>
            <person name="Slot J."/>
            <person name="Riley R."/>
            <person name="Boka B."/>
            <person name="Rigling D."/>
            <person name="Barry K."/>
            <person name="Lee J."/>
            <person name="Mihaltcheva S."/>
            <person name="LaButti K."/>
            <person name="Lipzen A."/>
            <person name="Waldron R."/>
            <person name="Moloney N.M."/>
            <person name="Sperisen C."/>
            <person name="Kredics L."/>
            <person name="Vagvoelgyi C."/>
            <person name="Patrignani A."/>
            <person name="Fitzpatrick D."/>
            <person name="Nagy I."/>
            <person name="Doyle S."/>
            <person name="Anderson J.B."/>
            <person name="Grigoriev I.V."/>
            <person name="Gueldener U."/>
            <person name="Muensterkoetter M."/>
            <person name="Nagy L.G."/>
        </authorList>
    </citation>
    <scope>NUCLEOTIDE SEQUENCE [LARGE SCALE GENOMIC DNA]</scope>
    <source>
        <strain evidence="3">C18/9</strain>
    </source>
</reference>
<proteinExistence type="predicted"/>
<evidence type="ECO:0000313" key="2">
    <source>
        <dbReference type="EMBL" id="SJL13900.1"/>
    </source>
</evidence>
<dbReference type="OMA" id="AMASTAW"/>
<name>A0A284RYV3_ARMOS</name>
<sequence length="543" mass="60208">MNPLPPPTWLDFLNIRLDHHVAVDDTALPAEIDAYFTSNPPAAEGFLRQSDLDPTIIKRIIDSFYAFLHGRGILDQHVPADVAMALRRLQNRLSLHRLTSESSVRFLLQEMYNVVCTAVEALSAEPVGVVEFASSSQEGDISWKTRRVGTCAPLKSVAVKATSPAVLFHHVSELQEEQEYVLEPQLHAKAMASTAWLHMASSDPPSSHGILISGISAIVVEKVLLAPNHHGLLVSPHYHLCRDDNPPTAEYRFIDSANQCTNGLPLLAIMTFLLLPNTMVHSSGHPAIRNTISAYEIEKPSRMLVPPMMEASAEAKKDFKLVTMAFIIEHPDMSSLPRFLYQHCGSLGDDDPSDDSPPTPNSSPPALPPGGHICKAIVSQLIARGSTAYVWRGLLNGCTPIIVKQFERRYFKAMNKEIIGYELISRHQLNDLAPPFYGTFLMPDHSWGAIVLGDLGDVGEAYKCWTWEDAGFSAEDFRVIWGHVKALHSIGLHHHTLAPRNVVKDEEGSLRLVDFERSSLGGSCLCGELRELEWQFDSLGDWR</sequence>
<feature type="region of interest" description="Disordered" evidence="1">
    <location>
        <begin position="347"/>
        <end position="368"/>
    </location>
</feature>